<evidence type="ECO:0000313" key="7">
    <source>
        <dbReference type="EMBL" id="ERI88318.1"/>
    </source>
</evidence>
<dbReference type="PANTHER" id="PTHR30386:SF26">
    <property type="entry name" value="TRANSPORT PROTEIN COMB"/>
    <property type="match status" value="1"/>
</dbReference>
<evidence type="ECO:0000256" key="6">
    <source>
        <dbReference type="SAM" id="Phobius"/>
    </source>
</evidence>
<dbReference type="Gene3D" id="2.40.30.170">
    <property type="match status" value="1"/>
</dbReference>
<dbReference type="PRINTS" id="PR01490">
    <property type="entry name" value="RTXTOXIND"/>
</dbReference>
<evidence type="ECO:0008006" key="9">
    <source>
        <dbReference type="Google" id="ProtNLM"/>
    </source>
</evidence>
<dbReference type="AlphaFoldDB" id="U2CW85"/>
<proteinExistence type="predicted"/>
<dbReference type="GO" id="GO:0016020">
    <property type="term" value="C:membrane"/>
    <property type="evidence" value="ECO:0007669"/>
    <property type="project" value="UniProtKB-SubCell"/>
</dbReference>
<keyword evidence="3 6" id="KW-1133">Transmembrane helix</keyword>
<name>U2CW85_9BACE</name>
<evidence type="ECO:0000256" key="1">
    <source>
        <dbReference type="ARBA" id="ARBA00004167"/>
    </source>
</evidence>
<feature type="coiled-coil region" evidence="5">
    <location>
        <begin position="248"/>
        <end position="297"/>
    </location>
</feature>
<reference evidence="7 8" key="1">
    <citation type="submission" date="2013-08" db="EMBL/GenBank/DDBJ databases">
        <authorList>
            <person name="Weinstock G."/>
            <person name="Sodergren E."/>
            <person name="Wylie T."/>
            <person name="Fulton L."/>
            <person name="Fulton R."/>
            <person name="Fronick C."/>
            <person name="O'Laughlin M."/>
            <person name="Godfrey J."/>
            <person name="Miner T."/>
            <person name="Herter B."/>
            <person name="Appelbaum E."/>
            <person name="Cordes M."/>
            <person name="Lek S."/>
            <person name="Wollam A."/>
            <person name="Pepin K.H."/>
            <person name="Palsikar V.B."/>
            <person name="Mitreva M."/>
            <person name="Wilson R.K."/>
        </authorList>
    </citation>
    <scope>NUCLEOTIDE SEQUENCE [LARGE SCALE GENOMIC DNA]</scope>
    <source>
        <strain evidence="7 8">F0041</strain>
    </source>
</reference>
<sequence length="442" mass="50058">MRRRSMEYEEKKYKEIELRSEEVQEVMSEIPPWILRRGITALFVIVTALLIGSWFFKYPDTITAEITVTSLEPPASIIARSTGKIDEIFAQNNRAVKAGTPLAVIQNPANTQDMLTLISTMEAWELSGYSEDEVKGLFTGKSLSLGSIQSVYASFLSSLNDYQNYKTLNYYPQKIASQKRQLAAQKEYHNRIIRQVPVAIEQLRTTKSIFERDSILIAKKMISDNEYDISKSGFLQNKQSYLSFKASLKQSELQLLKGEENLLDLQQQATELERKYLLSLRNATEALNAQIKSWERDYLLASPINGIVTQMGVWSSNQNVNAGEIVFTVMPSQQNIPKGKAMLPVQGAGKVKIGQRVNVRINNFPDQEFGYLLGKVESISSIPTAEGFYVVEVGFPNGMRTNYGKTLPITQQMLGSADIITEDLRLMERFFMPVKKLLKNQQ</sequence>
<comment type="subcellular location">
    <subcellularLocation>
        <location evidence="1">Membrane</location>
        <topology evidence="1">Single-pass membrane protein</topology>
    </subcellularLocation>
</comment>
<comment type="caution">
    <text evidence="7">The sequence shown here is derived from an EMBL/GenBank/DDBJ whole genome shotgun (WGS) entry which is preliminary data.</text>
</comment>
<evidence type="ECO:0000256" key="4">
    <source>
        <dbReference type="ARBA" id="ARBA00023136"/>
    </source>
</evidence>
<dbReference type="EMBL" id="AWSV01000040">
    <property type="protein sequence ID" value="ERI88318.1"/>
    <property type="molecule type" value="Genomic_DNA"/>
</dbReference>
<evidence type="ECO:0000256" key="5">
    <source>
        <dbReference type="SAM" id="Coils"/>
    </source>
</evidence>
<keyword evidence="5" id="KW-0175">Coiled coil</keyword>
<keyword evidence="4 6" id="KW-0472">Membrane</keyword>
<evidence type="ECO:0000256" key="2">
    <source>
        <dbReference type="ARBA" id="ARBA00022692"/>
    </source>
</evidence>
<accession>U2CW85</accession>
<feature type="transmembrane region" description="Helical" evidence="6">
    <location>
        <begin position="34"/>
        <end position="56"/>
    </location>
</feature>
<dbReference type="PATRIC" id="fig|1321819.3.peg.653"/>
<evidence type="ECO:0000313" key="8">
    <source>
        <dbReference type="Proteomes" id="UP000016496"/>
    </source>
</evidence>
<dbReference type="HOGENOM" id="CLU_050642_0_0_10"/>
<keyword evidence="2 6" id="KW-0812">Transmembrane</keyword>
<dbReference type="Proteomes" id="UP000016496">
    <property type="component" value="Unassembled WGS sequence"/>
</dbReference>
<protein>
    <recommendedName>
        <fullName evidence="9">HlyD family efflux transporter periplasmic adaptor subunit</fullName>
    </recommendedName>
</protein>
<dbReference type="InterPro" id="IPR050739">
    <property type="entry name" value="MFP"/>
</dbReference>
<gene>
    <name evidence="7" type="ORF">HMPREF1981_00702</name>
</gene>
<organism evidence="7 8">
    <name type="scientific">Bacteroides pyogenes F0041</name>
    <dbReference type="NCBI Taxonomy" id="1321819"/>
    <lineage>
        <taxon>Bacteria</taxon>
        <taxon>Pseudomonadati</taxon>
        <taxon>Bacteroidota</taxon>
        <taxon>Bacteroidia</taxon>
        <taxon>Bacteroidales</taxon>
        <taxon>Bacteroidaceae</taxon>
        <taxon>Bacteroides</taxon>
    </lineage>
</organism>
<dbReference type="PANTHER" id="PTHR30386">
    <property type="entry name" value="MEMBRANE FUSION SUBUNIT OF EMRAB-TOLC MULTIDRUG EFFLUX PUMP"/>
    <property type="match status" value="1"/>
</dbReference>
<evidence type="ECO:0000256" key="3">
    <source>
        <dbReference type="ARBA" id="ARBA00022989"/>
    </source>
</evidence>